<dbReference type="InterPro" id="IPR052162">
    <property type="entry name" value="Sensor_kinase/Photoreceptor"/>
</dbReference>
<feature type="modified residue" description="4-aspartylphosphate" evidence="6">
    <location>
        <position position="57"/>
    </location>
</feature>
<dbReference type="CDD" id="cd00130">
    <property type="entry name" value="PAS"/>
    <property type="match status" value="1"/>
</dbReference>
<gene>
    <name evidence="9" type="ORF">DSM106972_084030</name>
</gene>
<proteinExistence type="predicted"/>
<dbReference type="SMART" id="SM00086">
    <property type="entry name" value="PAC"/>
    <property type="match status" value="2"/>
</dbReference>
<evidence type="ECO:0000256" key="5">
    <source>
        <dbReference type="ARBA" id="ARBA00022777"/>
    </source>
</evidence>
<dbReference type="InterPro" id="IPR035965">
    <property type="entry name" value="PAS-like_dom_sf"/>
</dbReference>
<dbReference type="Proteomes" id="UP000271624">
    <property type="component" value="Unassembled WGS sequence"/>
</dbReference>
<evidence type="ECO:0000256" key="3">
    <source>
        <dbReference type="ARBA" id="ARBA00022553"/>
    </source>
</evidence>
<dbReference type="NCBIfam" id="TIGR00229">
    <property type="entry name" value="sensory_box"/>
    <property type="match status" value="1"/>
</dbReference>
<feature type="domain" description="PAC" evidence="8">
    <location>
        <begin position="227"/>
        <end position="280"/>
    </location>
</feature>
<feature type="domain" description="Response regulatory" evidence="7">
    <location>
        <begin position="9"/>
        <end position="122"/>
    </location>
</feature>
<evidence type="ECO:0000259" key="8">
    <source>
        <dbReference type="PROSITE" id="PS50113"/>
    </source>
</evidence>
<reference evidence="9" key="1">
    <citation type="submission" date="2018-12" db="EMBL/GenBank/DDBJ databases">
        <authorList>
            <person name="Will S."/>
            <person name="Neumann-Schaal M."/>
            <person name="Henke P."/>
        </authorList>
    </citation>
    <scope>NUCLEOTIDE SEQUENCE</scope>
    <source>
        <strain evidence="9">PCC 7102</strain>
    </source>
</reference>
<evidence type="ECO:0000256" key="1">
    <source>
        <dbReference type="ARBA" id="ARBA00000085"/>
    </source>
</evidence>
<dbReference type="InterPro" id="IPR001610">
    <property type="entry name" value="PAC"/>
</dbReference>
<dbReference type="GO" id="GO:0004673">
    <property type="term" value="F:protein histidine kinase activity"/>
    <property type="evidence" value="ECO:0007669"/>
    <property type="project" value="UniProtKB-EC"/>
</dbReference>
<dbReference type="PROSITE" id="PS50110">
    <property type="entry name" value="RESPONSE_REGULATORY"/>
    <property type="match status" value="1"/>
</dbReference>
<dbReference type="Gene3D" id="3.30.450.20">
    <property type="entry name" value="PAS domain"/>
    <property type="match status" value="2"/>
</dbReference>
<keyword evidence="10" id="KW-1185">Reference proteome</keyword>
<dbReference type="Gene3D" id="3.40.50.2300">
    <property type="match status" value="1"/>
</dbReference>
<dbReference type="SMART" id="SM00448">
    <property type="entry name" value="REC"/>
    <property type="match status" value="1"/>
</dbReference>
<comment type="catalytic activity">
    <reaction evidence="1">
        <text>ATP + protein L-histidine = ADP + protein N-phospho-L-histidine.</text>
        <dbReference type="EC" id="2.7.13.3"/>
    </reaction>
</comment>
<dbReference type="InterPro" id="IPR000700">
    <property type="entry name" value="PAS-assoc_C"/>
</dbReference>
<comment type="caution">
    <text evidence="9">The sequence shown here is derived from an EMBL/GenBank/DDBJ whole genome shotgun (WGS) entry which is preliminary data.</text>
</comment>
<evidence type="ECO:0000259" key="7">
    <source>
        <dbReference type="PROSITE" id="PS50110"/>
    </source>
</evidence>
<dbReference type="PANTHER" id="PTHR43304">
    <property type="entry name" value="PHYTOCHROME-LIKE PROTEIN CPH1"/>
    <property type="match status" value="1"/>
</dbReference>
<reference evidence="9" key="2">
    <citation type="journal article" date="2019" name="Genome Biol. Evol.">
        <title>Day and night: Metabolic profiles and evolutionary relationships of six axenic non-marine cyanobacteria.</title>
        <authorList>
            <person name="Will S.E."/>
            <person name="Henke P."/>
            <person name="Boedeker C."/>
            <person name="Huang S."/>
            <person name="Brinkmann H."/>
            <person name="Rohde M."/>
            <person name="Jarek M."/>
            <person name="Friedl T."/>
            <person name="Seufert S."/>
            <person name="Schumacher M."/>
            <person name="Overmann J."/>
            <person name="Neumann-Schaal M."/>
            <person name="Petersen J."/>
        </authorList>
    </citation>
    <scope>NUCLEOTIDE SEQUENCE [LARGE SCALE GENOMIC DNA]</scope>
    <source>
        <strain evidence="9">PCC 7102</strain>
    </source>
</reference>
<dbReference type="InterPro" id="IPR013655">
    <property type="entry name" value="PAS_fold_3"/>
</dbReference>
<sequence length="395" mass="45313">MRPILPGGKILVVDDNADMRDYLQRILSVHWSVEVANNGEQAVMSIINNPPDLVVTDMNMTGSDGLALLREIRANRNTIPVLMLTAQADEETAVNGLFESADDFIVEPFGARELITRVVAQLEVSRIRQYNRQAVLASEERYCQLYENLQKKEEQLAYAQRAAGIGLWSYDLKTNTGFVTSEWRHLMGYPEDDEAWSFAKFLMCVHRDDQKRIKATHWKAVNSELGLDTEFRINHPKKGLQWILSRAQYIPPTENNDAARLLGYIMNITERKQFEQVLRLSQERYNCLKMVTAAIVWTAAPDGRIIEDVPMWEAFTGQTPAEYKGYGWLNALHPDDRDPTLTLWIDALEIKHPIEVLFRLRLRDGTYQEMLAVGLPVFDVDGNVWEWVGTVTEIR</sequence>
<dbReference type="OrthoDB" id="3782725at2"/>
<dbReference type="GO" id="GO:0000160">
    <property type="term" value="P:phosphorelay signal transduction system"/>
    <property type="evidence" value="ECO:0007669"/>
    <property type="project" value="InterPro"/>
</dbReference>
<dbReference type="FunFam" id="3.30.450.20:FF:000099">
    <property type="entry name" value="Sensory box sensor histidine kinase"/>
    <property type="match status" value="1"/>
</dbReference>
<name>A0A3S1C5R0_9CYAN</name>
<dbReference type="SUPFAM" id="SSF55785">
    <property type="entry name" value="PYP-like sensor domain (PAS domain)"/>
    <property type="match status" value="2"/>
</dbReference>
<dbReference type="InterPro" id="IPR011006">
    <property type="entry name" value="CheY-like_superfamily"/>
</dbReference>
<dbReference type="Pfam" id="PF00072">
    <property type="entry name" value="Response_reg"/>
    <property type="match status" value="1"/>
</dbReference>
<dbReference type="CDD" id="cd00156">
    <property type="entry name" value="REC"/>
    <property type="match status" value="1"/>
</dbReference>
<dbReference type="AlphaFoldDB" id="A0A3S1C5R0"/>
<evidence type="ECO:0000256" key="6">
    <source>
        <dbReference type="PROSITE-ProRule" id="PRU00169"/>
    </source>
</evidence>
<dbReference type="EC" id="2.7.13.3" evidence="2"/>
<dbReference type="InterPro" id="IPR000014">
    <property type="entry name" value="PAS"/>
</dbReference>
<accession>A0A3S1C5R0</accession>
<protein>
    <recommendedName>
        <fullName evidence="2">histidine kinase</fullName>
        <ecNumber evidence="2">2.7.13.3</ecNumber>
    </recommendedName>
</protein>
<dbReference type="RefSeq" id="WP_127086428.1">
    <property type="nucleotide sequence ID" value="NZ_RSCL01000032.1"/>
</dbReference>
<keyword evidence="3 6" id="KW-0597">Phosphoprotein</keyword>
<evidence type="ECO:0000256" key="4">
    <source>
        <dbReference type="ARBA" id="ARBA00022679"/>
    </source>
</evidence>
<organism evidence="9 10">
    <name type="scientific">Dulcicalothrix desertica PCC 7102</name>
    <dbReference type="NCBI Taxonomy" id="232991"/>
    <lineage>
        <taxon>Bacteria</taxon>
        <taxon>Bacillati</taxon>
        <taxon>Cyanobacteriota</taxon>
        <taxon>Cyanophyceae</taxon>
        <taxon>Nostocales</taxon>
        <taxon>Calotrichaceae</taxon>
        <taxon>Dulcicalothrix</taxon>
    </lineage>
</organism>
<evidence type="ECO:0000256" key="2">
    <source>
        <dbReference type="ARBA" id="ARBA00012438"/>
    </source>
</evidence>
<dbReference type="PANTHER" id="PTHR43304:SF1">
    <property type="entry name" value="PAC DOMAIN-CONTAINING PROTEIN"/>
    <property type="match status" value="1"/>
</dbReference>
<dbReference type="PROSITE" id="PS50113">
    <property type="entry name" value="PAC"/>
    <property type="match status" value="1"/>
</dbReference>
<keyword evidence="4" id="KW-0808">Transferase</keyword>
<keyword evidence="5" id="KW-0418">Kinase</keyword>
<evidence type="ECO:0000313" key="9">
    <source>
        <dbReference type="EMBL" id="RUS97455.1"/>
    </source>
</evidence>
<dbReference type="Pfam" id="PF08447">
    <property type="entry name" value="PAS_3"/>
    <property type="match status" value="2"/>
</dbReference>
<dbReference type="Gene3D" id="2.10.70.100">
    <property type="match status" value="1"/>
</dbReference>
<dbReference type="InterPro" id="IPR001789">
    <property type="entry name" value="Sig_transdc_resp-reg_receiver"/>
</dbReference>
<dbReference type="SMART" id="SM00091">
    <property type="entry name" value="PAS"/>
    <property type="match status" value="2"/>
</dbReference>
<dbReference type="SUPFAM" id="SSF52172">
    <property type="entry name" value="CheY-like"/>
    <property type="match status" value="1"/>
</dbReference>
<evidence type="ECO:0000313" key="10">
    <source>
        <dbReference type="Proteomes" id="UP000271624"/>
    </source>
</evidence>
<dbReference type="EMBL" id="RSCL01000032">
    <property type="protein sequence ID" value="RUS97455.1"/>
    <property type="molecule type" value="Genomic_DNA"/>
</dbReference>